<dbReference type="PIRSF" id="PIRSF039033">
    <property type="entry name" value="START_dom"/>
    <property type="match status" value="1"/>
</dbReference>
<dbReference type="PANTHER" id="PTHR19308">
    <property type="entry name" value="PHOSPHATIDYLCHOLINE TRANSFER PROTEIN"/>
    <property type="match status" value="1"/>
</dbReference>
<accession>A0ABT8W4A9</accession>
<dbReference type="SMART" id="SM00234">
    <property type="entry name" value="START"/>
    <property type="match status" value="1"/>
</dbReference>
<sequence length="242" mass="27567">MRTTRAQSITGWMAAMGGALLGFFVSASTASAELPAENAKDWKLRQEVGNIRVYTIDQSDSSFKAFKAEALLDTPIENLMAVMINPGSCLEWVHNCTESYAFGEGNFHDRYAYSVNNMPWPVTDRDYVLRIRTQGDEETGEIIMDLNATPNQREEFRDRIRVDRSDTLYRFIPRGEQTRMVWVQHTDPNGSLPGWLVNSLLVDIPVRSLQALERVANKERYQGYELVYDETGKLTSVRNSAR</sequence>
<evidence type="ECO:0000313" key="3">
    <source>
        <dbReference type="EMBL" id="MDO3722996.1"/>
    </source>
</evidence>
<dbReference type="InterPro" id="IPR002913">
    <property type="entry name" value="START_lipid-bd_dom"/>
</dbReference>
<dbReference type="PROSITE" id="PS50848">
    <property type="entry name" value="START"/>
    <property type="match status" value="1"/>
</dbReference>
<dbReference type="SUPFAM" id="SSF55961">
    <property type="entry name" value="Bet v1-like"/>
    <property type="match status" value="1"/>
</dbReference>
<proteinExistence type="predicted"/>
<dbReference type="RefSeq" id="WP_302910555.1">
    <property type="nucleotide sequence ID" value="NZ_JAUMIS010000002.1"/>
</dbReference>
<dbReference type="EMBL" id="JAUMIS010000002">
    <property type="protein sequence ID" value="MDO3722996.1"/>
    <property type="molecule type" value="Genomic_DNA"/>
</dbReference>
<dbReference type="InterPro" id="IPR051213">
    <property type="entry name" value="START_lipid_transfer"/>
</dbReference>
<feature type="chain" id="PRO_5047492916" evidence="1">
    <location>
        <begin position="33"/>
        <end position="242"/>
    </location>
</feature>
<name>A0ABT8W4A9_9GAMM</name>
<dbReference type="Pfam" id="PF01852">
    <property type="entry name" value="START"/>
    <property type="match status" value="1"/>
</dbReference>
<dbReference type="CDD" id="cd08876">
    <property type="entry name" value="START_1"/>
    <property type="match status" value="1"/>
</dbReference>
<organism evidence="3 4">
    <name type="scientific">Marinobacter suaedae</name>
    <dbReference type="NCBI Taxonomy" id="3057675"/>
    <lineage>
        <taxon>Bacteria</taxon>
        <taxon>Pseudomonadati</taxon>
        <taxon>Pseudomonadota</taxon>
        <taxon>Gammaproteobacteria</taxon>
        <taxon>Pseudomonadales</taxon>
        <taxon>Marinobacteraceae</taxon>
        <taxon>Marinobacter</taxon>
    </lineage>
</organism>
<evidence type="ECO:0000313" key="4">
    <source>
        <dbReference type="Proteomes" id="UP001168640"/>
    </source>
</evidence>
<reference evidence="3" key="1">
    <citation type="submission" date="2023-07" db="EMBL/GenBank/DDBJ databases">
        <title>Marinobacter sp. chi1 genome sequencing and assembly.</title>
        <authorList>
            <person name="Park S."/>
        </authorList>
    </citation>
    <scope>NUCLEOTIDE SEQUENCE</scope>
    <source>
        <strain evidence="3">Chi1</strain>
    </source>
</reference>
<feature type="signal peptide" evidence="1">
    <location>
        <begin position="1"/>
        <end position="32"/>
    </location>
</feature>
<evidence type="ECO:0000256" key="1">
    <source>
        <dbReference type="SAM" id="SignalP"/>
    </source>
</evidence>
<dbReference type="PANTHER" id="PTHR19308:SF14">
    <property type="entry name" value="START DOMAIN-CONTAINING PROTEIN"/>
    <property type="match status" value="1"/>
</dbReference>
<keyword evidence="4" id="KW-1185">Reference proteome</keyword>
<dbReference type="InterPro" id="IPR028347">
    <property type="entry name" value="START_dom_prot"/>
</dbReference>
<evidence type="ECO:0000259" key="2">
    <source>
        <dbReference type="PROSITE" id="PS50848"/>
    </source>
</evidence>
<dbReference type="InterPro" id="IPR023393">
    <property type="entry name" value="START-like_dom_sf"/>
</dbReference>
<dbReference type="Gene3D" id="3.30.530.20">
    <property type="match status" value="1"/>
</dbReference>
<protein>
    <submittedName>
        <fullName evidence="3">START domain-containing protein</fullName>
    </submittedName>
</protein>
<gene>
    <name evidence="3" type="ORF">QVZ43_14820</name>
</gene>
<comment type="caution">
    <text evidence="3">The sequence shown here is derived from an EMBL/GenBank/DDBJ whole genome shotgun (WGS) entry which is preliminary data.</text>
</comment>
<keyword evidence="1" id="KW-0732">Signal</keyword>
<feature type="domain" description="START" evidence="2">
    <location>
        <begin position="42"/>
        <end position="221"/>
    </location>
</feature>
<dbReference type="Proteomes" id="UP001168640">
    <property type="component" value="Unassembled WGS sequence"/>
</dbReference>